<evidence type="ECO:0000313" key="2">
    <source>
        <dbReference type="EMBL" id="MCI97894.1"/>
    </source>
</evidence>
<keyword evidence="3" id="KW-1185">Reference proteome</keyword>
<name>A0A392WB99_9FABA</name>
<accession>A0A392WB99</accession>
<protein>
    <submittedName>
        <fullName evidence="2">Uncharacterized protein</fullName>
    </submittedName>
</protein>
<comment type="caution">
    <text evidence="2">The sequence shown here is derived from an EMBL/GenBank/DDBJ whole genome shotgun (WGS) entry which is preliminary data.</text>
</comment>
<proteinExistence type="predicted"/>
<reference evidence="2 3" key="1">
    <citation type="journal article" date="2018" name="Front. Plant Sci.">
        <title>Red Clover (Trifolium pratense) and Zigzag Clover (T. medium) - A Picture of Genomic Similarities and Differences.</title>
        <authorList>
            <person name="Dluhosova J."/>
            <person name="Istvanek J."/>
            <person name="Nedelnik J."/>
            <person name="Repkova J."/>
        </authorList>
    </citation>
    <scope>NUCLEOTIDE SEQUENCE [LARGE SCALE GENOMIC DNA]</scope>
    <source>
        <strain evidence="3">cv. 10/8</strain>
        <tissue evidence="2">Leaf</tissue>
    </source>
</reference>
<organism evidence="2 3">
    <name type="scientific">Trifolium medium</name>
    <dbReference type="NCBI Taxonomy" id="97028"/>
    <lineage>
        <taxon>Eukaryota</taxon>
        <taxon>Viridiplantae</taxon>
        <taxon>Streptophyta</taxon>
        <taxon>Embryophyta</taxon>
        <taxon>Tracheophyta</taxon>
        <taxon>Spermatophyta</taxon>
        <taxon>Magnoliopsida</taxon>
        <taxon>eudicotyledons</taxon>
        <taxon>Gunneridae</taxon>
        <taxon>Pentapetalae</taxon>
        <taxon>rosids</taxon>
        <taxon>fabids</taxon>
        <taxon>Fabales</taxon>
        <taxon>Fabaceae</taxon>
        <taxon>Papilionoideae</taxon>
        <taxon>50 kb inversion clade</taxon>
        <taxon>NPAAA clade</taxon>
        <taxon>Hologalegina</taxon>
        <taxon>IRL clade</taxon>
        <taxon>Trifolieae</taxon>
        <taxon>Trifolium</taxon>
    </lineage>
</organism>
<dbReference type="Proteomes" id="UP000265520">
    <property type="component" value="Unassembled WGS sequence"/>
</dbReference>
<dbReference type="EMBL" id="LXQA011457707">
    <property type="protein sequence ID" value="MCI97894.1"/>
    <property type="molecule type" value="Genomic_DNA"/>
</dbReference>
<dbReference type="AlphaFoldDB" id="A0A392WB99"/>
<evidence type="ECO:0000256" key="1">
    <source>
        <dbReference type="SAM" id="MobiDB-lite"/>
    </source>
</evidence>
<feature type="compositionally biased region" description="Basic and acidic residues" evidence="1">
    <location>
        <begin position="1"/>
        <end position="20"/>
    </location>
</feature>
<feature type="region of interest" description="Disordered" evidence="1">
    <location>
        <begin position="1"/>
        <end position="30"/>
    </location>
</feature>
<sequence>MGERKNEGVVGERPEERWLELQEVGDGDEI</sequence>
<feature type="non-terminal residue" evidence="2">
    <location>
        <position position="30"/>
    </location>
</feature>
<evidence type="ECO:0000313" key="3">
    <source>
        <dbReference type="Proteomes" id="UP000265520"/>
    </source>
</evidence>